<evidence type="ECO:0000313" key="3">
    <source>
        <dbReference type="Proteomes" id="UP001279734"/>
    </source>
</evidence>
<proteinExistence type="predicted"/>
<organism evidence="2 3">
    <name type="scientific">Nepenthes gracilis</name>
    <name type="common">Slender pitcher plant</name>
    <dbReference type="NCBI Taxonomy" id="150966"/>
    <lineage>
        <taxon>Eukaryota</taxon>
        <taxon>Viridiplantae</taxon>
        <taxon>Streptophyta</taxon>
        <taxon>Embryophyta</taxon>
        <taxon>Tracheophyta</taxon>
        <taxon>Spermatophyta</taxon>
        <taxon>Magnoliopsida</taxon>
        <taxon>eudicotyledons</taxon>
        <taxon>Gunneridae</taxon>
        <taxon>Pentapetalae</taxon>
        <taxon>Caryophyllales</taxon>
        <taxon>Nepenthaceae</taxon>
        <taxon>Nepenthes</taxon>
    </lineage>
</organism>
<evidence type="ECO:0000313" key="2">
    <source>
        <dbReference type="EMBL" id="GMH23499.1"/>
    </source>
</evidence>
<sequence>MKTAIYPQNQSGKRVHVSQSIQAQTKPASTASQIRYRQMATAVIKNGNIIQNRKDATSAMPRQEGEPGHVSKSATAKTKSALISEETRIPTHRLITGVDKPRQQAYSASNIRHEEQNCQQREAKPAKTAGHEAKPEWPSKPSQQEQERPAKRNLPAPVNWSRQQSPNGLGSKT</sequence>
<name>A0AAD3T655_NEPGR</name>
<protein>
    <submittedName>
        <fullName evidence="2">Uncharacterized protein</fullName>
    </submittedName>
</protein>
<feature type="compositionally biased region" description="Polar residues" evidence="1">
    <location>
        <begin position="160"/>
        <end position="173"/>
    </location>
</feature>
<feature type="region of interest" description="Disordered" evidence="1">
    <location>
        <begin position="52"/>
        <end position="173"/>
    </location>
</feature>
<feature type="compositionally biased region" description="Basic and acidic residues" evidence="1">
    <location>
        <begin position="111"/>
        <end position="137"/>
    </location>
</feature>
<reference evidence="2" key="1">
    <citation type="submission" date="2023-05" db="EMBL/GenBank/DDBJ databases">
        <title>Nepenthes gracilis genome sequencing.</title>
        <authorList>
            <person name="Fukushima K."/>
        </authorList>
    </citation>
    <scope>NUCLEOTIDE SEQUENCE</scope>
    <source>
        <strain evidence="2">SING2019-196</strain>
    </source>
</reference>
<comment type="caution">
    <text evidence="2">The sequence shown here is derived from an EMBL/GenBank/DDBJ whole genome shotgun (WGS) entry which is preliminary data.</text>
</comment>
<keyword evidence="3" id="KW-1185">Reference proteome</keyword>
<dbReference type="EMBL" id="BSYO01000026">
    <property type="protein sequence ID" value="GMH23499.1"/>
    <property type="molecule type" value="Genomic_DNA"/>
</dbReference>
<dbReference type="Proteomes" id="UP001279734">
    <property type="component" value="Unassembled WGS sequence"/>
</dbReference>
<evidence type="ECO:0000256" key="1">
    <source>
        <dbReference type="SAM" id="MobiDB-lite"/>
    </source>
</evidence>
<gene>
    <name evidence="2" type="ORF">Nepgr_025342</name>
</gene>
<accession>A0AAD3T655</accession>
<dbReference type="AlphaFoldDB" id="A0AAD3T655"/>
<feature type="region of interest" description="Disordered" evidence="1">
    <location>
        <begin position="1"/>
        <end position="29"/>
    </location>
</feature>